<keyword evidence="8" id="KW-1185">Reference proteome</keyword>
<dbReference type="VEuPathDB" id="FungiDB:VP01_463g14"/>
<evidence type="ECO:0000313" key="7">
    <source>
        <dbReference type="EMBL" id="KNZ50026.1"/>
    </source>
</evidence>
<comment type="caution">
    <text evidence="7">The sequence shown here is derived from an EMBL/GenBank/DDBJ whole genome shotgun (WGS) entry which is preliminary data.</text>
</comment>
<dbReference type="InterPro" id="IPR020946">
    <property type="entry name" value="Flavin_mOase-like"/>
</dbReference>
<evidence type="ECO:0000256" key="6">
    <source>
        <dbReference type="SAM" id="Phobius"/>
    </source>
</evidence>
<feature type="region of interest" description="Disordered" evidence="5">
    <location>
        <begin position="536"/>
        <end position="559"/>
    </location>
</feature>
<evidence type="ECO:0000256" key="1">
    <source>
        <dbReference type="ARBA" id="ARBA00009183"/>
    </source>
</evidence>
<dbReference type="SUPFAM" id="SSF51905">
    <property type="entry name" value="FAD/NAD(P)-binding domain"/>
    <property type="match status" value="1"/>
</dbReference>
<accession>A0A0L6UNC8</accession>
<feature type="compositionally biased region" description="Pro residues" evidence="5">
    <location>
        <begin position="540"/>
        <end position="554"/>
    </location>
</feature>
<evidence type="ECO:0000313" key="8">
    <source>
        <dbReference type="Proteomes" id="UP000037035"/>
    </source>
</evidence>
<name>A0A0L6UNC8_9BASI</name>
<dbReference type="GO" id="GO:0050660">
    <property type="term" value="F:flavin adenine dinucleotide binding"/>
    <property type="evidence" value="ECO:0007669"/>
    <property type="project" value="InterPro"/>
</dbReference>
<dbReference type="OrthoDB" id="66881at2759"/>
<organism evidence="7 8">
    <name type="scientific">Puccinia sorghi</name>
    <dbReference type="NCBI Taxonomy" id="27349"/>
    <lineage>
        <taxon>Eukaryota</taxon>
        <taxon>Fungi</taxon>
        <taxon>Dikarya</taxon>
        <taxon>Basidiomycota</taxon>
        <taxon>Pucciniomycotina</taxon>
        <taxon>Pucciniomycetes</taxon>
        <taxon>Pucciniales</taxon>
        <taxon>Pucciniaceae</taxon>
        <taxon>Puccinia</taxon>
    </lineage>
</organism>
<keyword evidence="2" id="KW-0285">Flavoprotein</keyword>
<feature type="compositionally biased region" description="Basic and acidic residues" evidence="5">
    <location>
        <begin position="683"/>
        <end position="693"/>
    </location>
</feature>
<keyword evidence="4" id="KW-0560">Oxidoreductase</keyword>
<dbReference type="GO" id="GO:0050661">
    <property type="term" value="F:NADP binding"/>
    <property type="evidence" value="ECO:0007669"/>
    <property type="project" value="InterPro"/>
</dbReference>
<dbReference type="InterPro" id="IPR050346">
    <property type="entry name" value="FMO-like"/>
</dbReference>
<dbReference type="Proteomes" id="UP000037035">
    <property type="component" value="Unassembled WGS sequence"/>
</dbReference>
<feature type="region of interest" description="Disordered" evidence="5">
    <location>
        <begin position="676"/>
        <end position="712"/>
    </location>
</feature>
<feature type="transmembrane region" description="Helical" evidence="6">
    <location>
        <begin position="569"/>
        <end position="593"/>
    </location>
</feature>
<evidence type="ECO:0008006" key="9">
    <source>
        <dbReference type="Google" id="ProtNLM"/>
    </source>
</evidence>
<keyword evidence="3" id="KW-0274">FAD</keyword>
<evidence type="ECO:0000256" key="2">
    <source>
        <dbReference type="ARBA" id="ARBA00022630"/>
    </source>
</evidence>
<dbReference type="Pfam" id="PF01946">
    <property type="entry name" value="Thi4"/>
    <property type="match status" value="1"/>
</dbReference>
<dbReference type="Gene3D" id="3.50.50.60">
    <property type="entry name" value="FAD/NAD(P)-binding domain"/>
    <property type="match status" value="2"/>
</dbReference>
<evidence type="ECO:0000256" key="4">
    <source>
        <dbReference type="ARBA" id="ARBA00023002"/>
    </source>
</evidence>
<dbReference type="EMBL" id="LAVV01009768">
    <property type="protein sequence ID" value="KNZ50026.1"/>
    <property type="molecule type" value="Genomic_DNA"/>
</dbReference>
<feature type="region of interest" description="Disordered" evidence="5">
    <location>
        <begin position="15"/>
        <end position="41"/>
    </location>
</feature>
<dbReference type="GO" id="GO:0004499">
    <property type="term" value="F:N,N-dimethylaniline monooxygenase activity"/>
    <property type="evidence" value="ECO:0007669"/>
    <property type="project" value="InterPro"/>
</dbReference>
<feature type="compositionally biased region" description="Basic and acidic residues" evidence="5">
    <location>
        <begin position="23"/>
        <end position="41"/>
    </location>
</feature>
<dbReference type="Pfam" id="PF00743">
    <property type="entry name" value="FMO-like"/>
    <property type="match status" value="1"/>
</dbReference>
<sequence length="758" mass="83851">MVPCRVWQQSIAVTSDVGPEEASGSRDSEATIKANRPEMDERRSWEDADVVIIGAGASGLAAIKQLTTTTDLKVICFEARDGPGGVWRMNSSSEEKKPSLQVKVGFDGMGRPVVEPAPLDTSPMYAGLRTNVQKELMAYRGQPFPPDPAHPHSQFPAAHQVAQYLIHAVRGLEAFIRFSHQVIRVAHLLPSTRNSLPPPSNRRRWFLEVLPRSHHLHQLNTMRNVSCDFVLAASGHYSVPYIPFIPSLWTWPKGITHSCIYSSPSDTIFHEKVRVAVIGIGPSGYDIVRELAMEREKRGAGEGKKLYSVASHAAKIGWDFADPAAPSWTKQITSVGRILSFEGPQIRLVDGGTLEDVDLLCFATGYLYAFPFCNPSDSPWADHPLTRPPPPPSSSSSFTDPPSHHHPHLLGGFRVHNLDDTQLFYFPDPSFAFLVLHSQVVPFPLAEYQARAIAARWSGRKVFALEPMSDEETESKEVHVLPVVRESRLPLFHPSWLRCNSFFFSPLLLLLNDPPPLSESRKNTNTNRCCWSASARAPPSAIPTPIGAPSPLGNPSPDKRGRLSVGSSWAINLLSLSLSILFLFTSCMGWVLLKLNTYLGVKDAVFCAAESVPLRAGLHSSFDQRETVKMKGMQSQEQQEQWESATSFNTQGLDEDPPILGRAGCGSVEERRHSLSTGCGITRSHDHADRRQIEPTVTREAPSRDSESISSRDVGCHERVRAAFQRAITGLFTYFLPHSRIGLGVEMLGPTHHHQYCS</sequence>
<dbReference type="STRING" id="27349.A0A0L6UNC8"/>
<dbReference type="PANTHER" id="PTHR23023">
    <property type="entry name" value="DIMETHYLANILINE MONOOXYGENASE"/>
    <property type="match status" value="1"/>
</dbReference>
<keyword evidence="6" id="KW-0472">Membrane</keyword>
<evidence type="ECO:0000256" key="3">
    <source>
        <dbReference type="ARBA" id="ARBA00022827"/>
    </source>
</evidence>
<dbReference type="AlphaFoldDB" id="A0A0L6UNC8"/>
<evidence type="ECO:0000256" key="5">
    <source>
        <dbReference type="SAM" id="MobiDB-lite"/>
    </source>
</evidence>
<keyword evidence="6" id="KW-1133">Transmembrane helix</keyword>
<reference evidence="7 8" key="1">
    <citation type="submission" date="2015-08" db="EMBL/GenBank/DDBJ databases">
        <title>Next Generation Sequencing and Analysis of the Genome of Puccinia sorghi L Schw, the Causal Agent of Maize Common Rust.</title>
        <authorList>
            <person name="Rochi L."/>
            <person name="Burguener G."/>
            <person name="Darino M."/>
            <person name="Turjanski A."/>
            <person name="Kreff E."/>
            <person name="Dieguez M.J."/>
            <person name="Sacco F."/>
        </authorList>
    </citation>
    <scope>NUCLEOTIDE SEQUENCE [LARGE SCALE GENOMIC DNA]</scope>
    <source>
        <strain evidence="7 8">RO10H11247</strain>
    </source>
</reference>
<feature type="region of interest" description="Disordered" evidence="5">
    <location>
        <begin position="383"/>
        <end position="404"/>
    </location>
</feature>
<gene>
    <name evidence="7" type="ORF">VP01_463g14</name>
</gene>
<keyword evidence="6" id="KW-0812">Transmembrane</keyword>
<comment type="similarity">
    <text evidence="1">Belongs to the FMO family.</text>
</comment>
<proteinExistence type="inferred from homology"/>
<dbReference type="InterPro" id="IPR036188">
    <property type="entry name" value="FAD/NAD-bd_sf"/>
</dbReference>
<protein>
    <recommendedName>
        <fullName evidence="9">Flavin-containing monooxygenase</fullName>
    </recommendedName>
</protein>